<dbReference type="STRING" id="39841.SAMN05660836_02435"/>
<dbReference type="Proteomes" id="UP000199611">
    <property type="component" value="Unassembled WGS sequence"/>
</dbReference>
<sequence length="63" mass="7326">MTVYRKKEGSDVWHWCTNCPEYPTGENVIERHSRPDYGTLCSLCEVKDRAGDCKKDSLFSVRK</sequence>
<protein>
    <submittedName>
        <fullName evidence="1">Uncharacterized protein</fullName>
    </submittedName>
</protein>
<gene>
    <name evidence="1" type="ORF">SAMN05660836_02435</name>
</gene>
<evidence type="ECO:0000313" key="1">
    <source>
        <dbReference type="EMBL" id="SFN03998.1"/>
    </source>
</evidence>
<proteinExistence type="predicted"/>
<keyword evidence="2" id="KW-1185">Reference proteome</keyword>
<evidence type="ECO:0000313" key="2">
    <source>
        <dbReference type="Proteomes" id="UP000199611"/>
    </source>
</evidence>
<dbReference type="AlphaFoldDB" id="A0A1I4VRU8"/>
<reference evidence="2" key="1">
    <citation type="submission" date="2016-10" db="EMBL/GenBank/DDBJ databases">
        <authorList>
            <person name="Varghese N."/>
            <person name="Submissions S."/>
        </authorList>
    </citation>
    <scope>NUCLEOTIDE SEQUENCE [LARGE SCALE GENOMIC DNA]</scope>
    <source>
        <strain evidence="2">DSM 9990</strain>
    </source>
</reference>
<accession>A0A1I4VRU8</accession>
<dbReference type="EMBL" id="FOUU01000011">
    <property type="protein sequence ID" value="SFN03998.1"/>
    <property type="molecule type" value="Genomic_DNA"/>
</dbReference>
<dbReference type="RefSeq" id="WP_093396136.1">
    <property type="nucleotide sequence ID" value="NZ_FOUU01000011.1"/>
</dbReference>
<organism evidence="1 2">
    <name type="scientific">Thermodesulforhabdus norvegica</name>
    <dbReference type="NCBI Taxonomy" id="39841"/>
    <lineage>
        <taxon>Bacteria</taxon>
        <taxon>Pseudomonadati</taxon>
        <taxon>Thermodesulfobacteriota</taxon>
        <taxon>Syntrophobacteria</taxon>
        <taxon>Syntrophobacterales</taxon>
        <taxon>Thermodesulforhabdaceae</taxon>
        <taxon>Thermodesulforhabdus</taxon>
    </lineage>
</organism>
<dbReference type="OrthoDB" id="5518752at2"/>
<name>A0A1I4VRU8_9BACT</name>